<keyword evidence="3" id="KW-0808">Transferase</keyword>
<evidence type="ECO:0000256" key="3">
    <source>
        <dbReference type="ARBA" id="ARBA00022679"/>
    </source>
</evidence>
<dbReference type="EMBL" id="JBBPBK010000016">
    <property type="protein sequence ID" value="KAK9267930.1"/>
    <property type="molecule type" value="Genomic_DNA"/>
</dbReference>
<dbReference type="InterPro" id="IPR017088">
    <property type="entry name" value="Wax_synthase_Magnoliopsida"/>
</dbReference>
<feature type="transmembrane region" description="Helical" evidence="10">
    <location>
        <begin position="36"/>
        <end position="53"/>
    </location>
</feature>
<feature type="domain" description="Wax synthase" evidence="11">
    <location>
        <begin position="207"/>
        <end position="293"/>
    </location>
</feature>
<dbReference type="Proteomes" id="UP001415857">
    <property type="component" value="Unassembled WGS sequence"/>
</dbReference>
<name>A0AAP0R495_LIQFO</name>
<evidence type="ECO:0000256" key="9">
    <source>
        <dbReference type="SAM" id="MobiDB-lite"/>
    </source>
</evidence>
<dbReference type="PANTHER" id="PTHR31595:SF77">
    <property type="entry name" value="ACYL-COA--STEROL O-ACYLTRANSFERASE 1-LIKE"/>
    <property type="match status" value="1"/>
</dbReference>
<protein>
    <recommendedName>
        <fullName evidence="11">Wax synthase domain-containing protein</fullName>
    </recommendedName>
</protein>
<reference evidence="12 13" key="1">
    <citation type="journal article" date="2024" name="Plant J.">
        <title>Genome sequences and population genomics reveal climatic adaptation and genomic divergence between two closely related sweetgum species.</title>
        <authorList>
            <person name="Xu W.Q."/>
            <person name="Ren C.Q."/>
            <person name="Zhang X.Y."/>
            <person name="Comes H.P."/>
            <person name="Liu X.H."/>
            <person name="Li Y.G."/>
            <person name="Kettle C.J."/>
            <person name="Jalonen R."/>
            <person name="Gaisberger H."/>
            <person name="Ma Y.Z."/>
            <person name="Qiu Y.X."/>
        </authorList>
    </citation>
    <scope>NUCLEOTIDE SEQUENCE [LARGE SCALE GENOMIC DNA]</scope>
    <source>
        <strain evidence="12">Hangzhou</strain>
    </source>
</reference>
<dbReference type="GO" id="GO:0006629">
    <property type="term" value="P:lipid metabolic process"/>
    <property type="evidence" value="ECO:0007669"/>
    <property type="project" value="UniProtKB-KW"/>
</dbReference>
<evidence type="ECO:0000256" key="5">
    <source>
        <dbReference type="ARBA" id="ARBA00022989"/>
    </source>
</evidence>
<dbReference type="PANTHER" id="PTHR31595">
    <property type="entry name" value="LONG-CHAIN-ALCOHOL O-FATTY-ACYLTRANSFERASE 3-RELATED"/>
    <property type="match status" value="1"/>
</dbReference>
<feature type="transmembrane region" description="Helical" evidence="10">
    <location>
        <begin position="318"/>
        <end position="337"/>
    </location>
</feature>
<feature type="compositionally biased region" description="Low complexity" evidence="9">
    <location>
        <begin position="119"/>
        <end position="129"/>
    </location>
</feature>
<dbReference type="PIRSF" id="PIRSF037006">
    <property type="entry name" value="Wax_synthase"/>
    <property type="match status" value="1"/>
</dbReference>
<evidence type="ECO:0000256" key="10">
    <source>
        <dbReference type="SAM" id="Phobius"/>
    </source>
</evidence>
<dbReference type="Pfam" id="PF13813">
    <property type="entry name" value="MBOAT_2"/>
    <property type="match status" value="1"/>
</dbReference>
<gene>
    <name evidence="12" type="ORF">L1049_010367</name>
</gene>
<feature type="transmembrane region" description="Helical" evidence="10">
    <location>
        <begin position="288"/>
        <end position="306"/>
    </location>
</feature>
<keyword evidence="8" id="KW-0012">Acyltransferase</keyword>
<feature type="transmembrane region" description="Helical" evidence="10">
    <location>
        <begin position="6"/>
        <end position="24"/>
    </location>
</feature>
<feature type="transmembrane region" description="Helical" evidence="10">
    <location>
        <begin position="59"/>
        <end position="79"/>
    </location>
</feature>
<evidence type="ECO:0000259" key="11">
    <source>
        <dbReference type="Pfam" id="PF13813"/>
    </source>
</evidence>
<evidence type="ECO:0000256" key="7">
    <source>
        <dbReference type="ARBA" id="ARBA00023136"/>
    </source>
</evidence>
<keyword evidence="6" id="KW-0443">Lipid metabolism</keyword>
<evidence type="ECO:0000256" key="6">
    <source>
        <dbReference type="ARBA" id="ARBA00023098"/>
    </source>
</evidence>
<feature type="transmembrane region" description="Helical" evidence="10">
    <location>
        <begin position="177"/>
        <end position="198"/>
    </location>
</feature>
<dbReference type="InterPro" id="IPR044851">
    <property type="entry name" value="Wax_synthase"/>
</dbReference>
<feature type="transmembrane region" description="Helical" evidence="10">
    <location>
        <begin position="255"/>
        <end position="276"/>
    </location>
</feature>
<keyword evidence="13" id="KW-1185">Reference proteome</keyword>
<keyword evidence="4 10" id="KW-0812">Transmembrane</keyword>
<organism evidence="12 13">
    <name type="scientific">Liquidambar formosana</name>
    <name type="common">Formosan gum</name>
    <dbReference type="NCBI Taxonomy" id="63359"/>
    <lineage>
        <taxon>Eukaryota</taxon>
        <taxon>Viridiplantae</taxon>
        <taxon>Streptophyta</taxon>
        <taxon>Embryophyta</taxon>
        <taxon>Tracheophyta</taxon>
        <taxon>Spermatophyta</taxon>
        <taxon>Magnoliopsida</taxon>
        <taxon>eudicotyledons</taxon>
        <taxon>Gunneridae</taxon>
        <taxon>Pentapetalae</taxon>
        <taxon>Saxifragales</taxon>
        <taxon>Altingiaceae</taxon>
        <taxon>Liquidambar</taxon>
    </lineage>
</organism>
<proteinExistence type="inferred from homology"/>
<dbReference type="GO" id="GO:0008374">
    <property type="term" value="F:O-acyltransferase activity"/>
    <property type="evidence" value="ECO:0007669"/>
    <property type="project" value="InterPro"/>
</dbReference>
<comment type="subcellular location">
    <subcellularLocation>
        <location evidence="1">Membrane</location>
        <topology evidence="1">Multi-pass membrane protein</topology>
    </subcellularLocation>
</comment>
<evidence type="ECO:0000313" key="12">
    <source>
        <dbReference type="EMBL" id="KAK9267930.1"/>
    </source>
</evidence>
<evidence type="ECO:0000256" key="8">
    <source>
        <dbReference type="ARBA" id="ARBA00023315"/>
    </source>
</evidence>
<accession>A0AAP0R495</accession>
<sequence>MEGEISNFIKVWLTVFVSLSYCYTVGKITPKGFTRFLAILPIVCLFLVLPLYLNTIHLGGTTAFFIAWLANFKLLLFVFGKGPLSSDPFISLGRFIAVGCLPIKIQQNPPPNSEEKRLSNGNGNPSLNGGNKGDPSPKTTKKASKSPLNSMAKCLVLALLARAYTYSEYLNPTVLSILYALHIYICLEFILALVAALARTLLGFELEPQFDEPYLSTSLQDFWGRRWNIMVSSILRPTVYEPVLHVSTRIMGRKWAPVPAVLGTFVVSALMHELIFFYLGRVRPTGEVSWFFILHGGCLTVEIILKKLFNGRFRLPTLVSRPLAVGFVLLTGLWMFIPQLLRCNGDVRAFEEYAAMGAFVKDLGRSLSFSSSNVTST</sequence>
<evidence type="ECO:0000256" key="2">
    <source>
        <dbReference type="ARBA" id="ARBA00007282"/>
    </source>
</evidence>
<comment type="similarity">
    <text evidence="2">Belongs to the wax synthase family.</text>
</comment>
<dbReference type="GO" id="GO:0016020">
    <property type="term" value="C:membrane"/>
    <property type="evidence" value="ECO:0007669"/>
    <property type="project" value="UniProtKB-SubCell"/>
</dbReference>
<feature type="region of interest" description="Disordered" evidence="9">
    <location>
        <begin position="108"/>
        <end position="145"/>
    </location>
</feature>
<evidence type="ECO:0000256" key="1">
    <source>
        <dbReference type="ARBA" id="ARBA00004141"/>
    </source>
</evidence>
<evidence type="ECO:0000256" key="4">
    <source>
        <dbReference type="ARBA" id="ARBA00022692"/>
    </source>
</evidence>
<keyword evidence="7 10" id="KW-0472">Membrane</keyword>
<keyword evidence="5 10" id="KW-1133">Transmembrane helix</keyword>
<comment type="caution">
    <text evidence="12">The sequence shown here is derived from an EMBL/GenBank/DDBJ whole genome shotgun (WGS) entry which is preliminary data.</text>
</comment>
<dbReference type="InterPro" id="IPR032805">
    <property type="entry name" value="Wax_synthase_dom"/>
</dbReference>
<evidence type="ECO:0000313" key="13">
    <source>
        <dbReference type="Proteomes" id="UP001415857"/>
    </source>
</evidence>
<dbReference type="AlphaFoldDB" id="A0AAP0R495"/>